<keyword evidence="2" id="KW-0805">Transcription regulation</keyword>
<dbReference type="InterPro" id="IPR036390">
    <property type="entry name" value="WH_DNA-bd_sf"/>
</dbReference>
<evidence type="ECO:0000259" key="5">
    <source>
        <dbReference type="PROSITE" id="PS50931"/>
    </source>
</evidence>
<dbReference type="GO" id="GO:0003677">
    <property type="term" value="F:DNA binding"/>
    <property type="evidence" value="ECO:0007669"/>
    <property type="project" value="UniProtKB-KW"/>
</dbReference>
<sequence length="305" mass="34015">MAAPFSTSVELRHLRYFVAAAEHGSFRKAGVALEVKESSISRSVRDLEDEIGVSLFIRHSSGVNLTLAGQRFLNRTRQALDQIREATVEAAALGRSEEGHLKVGLFSNLSSGFLRDLFQTYDSRYAGVHIDFVEAPAENHAAAIRRFDLDAAFVLGRQSWPDCDAISSWSEPLLFALPRLHPLVQRDVLSWRDLVDETFLVRTEGSGNEVRRFLERKFRELAISPRISTQQVARYSLLGLVATGRGIVPVLESETVIGLPEVVFRPLAGEVIPFSVIYSPKNDNPAVRTLLSLTRKMARERAATR</sequence>
<evidence type="ECO:0000256" key="3">
    <source>
        <dbReference type="ARBA" id="ARBA00023125"/>
    </source>
</evidence>
<organism evidence="6 7">
    <name type="scientific">Ancylobacter novellus</name>
    <name type="common">Thiobacillus novellus</name>
    <dbReference type="NCBI Taxonomy" id="921"/>
    <lineage>
        <taxon>Bacteria</taxon>
        <taxon>Pseudomonadati</taxon>
        <taxon>Pseudomonadota</taxon>
        <taxon>Alphaproteobacteria</taxon>
        <taxon>Hyphomicrobiales</taxon>
        <taxon>Xanthobacteraceae</taxon>
        <taxon>Ancylobacter</taxon>
    </lineage>
</organism>
<dbReference type="Gene3D" id="1.10.10.10">
    <property type="entry name" value="Winged helix-like DNA-binding domain superfamily/Winged helix DNA-binding domain"/>
    <property type="match status" value="1"/>
</dbReference>
<feature type="domain" description="HTH lysR-type" evidence="5">
    <location>
        <begin position="9"/>
        <end position="66"/>
    </location>
</feature>
<dbReference type="PROSITE" id="PS50931">
    <property type="entry name" value="HTH_LYSR"/>
    <property type="match status" value="1"/>
</dbReference>
<evidence type="ECO:0000256" key="2">
    <source>
        <dbReference type="ARBA" id="ARBA00023015"/>
    </source>
</evidence>
<dbReference type="FunFam" id="1.10.10.10:FF:000001">
    <property type="entry name" value="LysR family transcriptional regulator"/>
    <property type="match status" value="1"/>
</dbReference>
<evidence type="ECO:0000256" key="1">
    <source>
        <dbReference type="ARBA" id="ARBA00009437"/>
    </source>
</evidence>
<comment type="similarity">
    <text evidence="1">Belongs to the LysR transcriptional regulatory family.</text>
</comment>
<gene>
    <name evidence="6" type="ORF">DI549_21690</name>
</gene>
<keyword evidence="4" id="KW-0804">Transcription</keyword>
<evidence type="ECO:0000313" key="7">
    <source>
        <dbReference type="Proteomes" id="UP000248887"/>
    </source>
</evidence>
<dbReference type="Proteomes" id="UP000248887">
    <property type="component" value="Unassembled WGS sequence"/>
</dbReference>
<dbReference type="EMBL" id="QFQD01000116">
    <property type="protein sequence ID" value="PZQ78847.1"/>
    <property type="molecule type" value="Genomic_DNA"/>
</dbReference>
<dbReference type="GO" id="GO:0032993">
    <property type="term" value="C:protein-DNA complex"/>
    <property type="evidence" value="ECO:0007669"/>
    <property type="project" value="TreeGrafter"/>
</dbReference>
<dbReference type="Pfam" id="PF00126">
    <property type="entry name" value="HTH_1"/>
    <property type="match status" value="1"/>
</dbReference>
<evidence type="ECO:0000313" key="6">
    <source>
        <dbReference type="EMBL" id="PZQ78847.1"/>
    </source>
</evidence>
<dbReference type="InterPro" id="IPR000847">
    <property type="entry name" value="LysR_HTH_N"/>
</dbReference>
<comment type="caution">
    <text evidence="6">The sequence shown here is derived from an EMBL/GenBank/DDBJ whole genome shotgun (WGS) entry which is preliminary data.</text>
</comment>
<reference evidence="6 7" key="1">
    <citation type="submission" date="2017-08" db="EMBL/GenBank/DDBJ databases">
        <title>Infants hospitalized years apart are colonized by the same room-sourced microbial strains.</title>
        <authorList>
            <person name="Brooks B."/>
            <person name="Olm M.R."/>
            <person name="Firek B.A."/>
            <person name="Baker R."/>
            <person name="Thomas B.C."/>
            <person name="Morowitz M.J."/>
            <person name="Banfield J.F."/>
        </authorList>
    </citation>
    <scope>NUCLEOTIDE SEQUENCE [LARGE SCALE GENOMIC DNA]</scope>
    <source>
        <strain evidence="6">S2_005_001_R2_27</strain>
    </source>
</reference>
<accession>A0A2W5S7U9</accession>
<protein>
    <submittedName>
        <fullName evidence="6">LysR family transcriptional regulator</fullName>
    </submittedName>
</protein>
<dbReference type="CDD" id="cd08414">
    <property type="entry name" value="PBP2_LTTR_aromatics_like"/>
    <property type="match status" value="1"/>
</dbReference>
<dbReference type="InterPro" id="IPR005119">
    <property type="entry name" value="LysR_subst-bd"/>
</dbReference>
<proteinExistence type="inferred from homology"/>
<dbReference type="PANTHER" id="PTHR30346">
    <property type="entry name" value="TRANSCRIPTIONAL DUAL REGULATOR HCAR-RELATED"/>
    <property type="match status" value="1"/>
</dbReference>
<dbReference type="SUPFAM" id="SSF46785">
    <property type="entry name" value="Winged helix' DNA-binding domain"/>
    <property type="match status" value="1"/>
</dbReference>
<dbReference type="AlphaFoldDB" id="A0A2W5S7U9"/>
<dbReference type="SUPFAM" id="SSF53850">
    <property type="entry name" value="Periplasmic binding protein-like II"/>
    <property type="match status" value="1"/>
</dbReference>
<dbReference type="PANTHER" id="PTHR30346:SF0">
    <property type="entry name" value="HCA OPERON TRANSCRIPTIONAL ACTIVATOR HCAR"/>
    <property type="match status" value="1"/>
</dbReference>
<name>A0A2W5S7U9_ANCNO</name>
<dbReference type="Pfam" id="PF03466">
    <property type="entry name" value="LysR_substrate"/>
    <property type="match status" value="1"/>
</dbReference>
<keyword evidence="3" id="KW-0238">DNA-binding</keyword>
<dbReference type="GO" id="GO:0003700">
    <property type="term" value="F:DNA-binding transcription factor activity"/>
    <property type="evidence" value="ECO:0007669"/>
    <property type="project" value="InterPro"/>
</dbReference>
<evidence type="ECO:0000256" key="4">
    <source>
        <dbReference type="ARBA" id="ARBA00023163"/>
    </source>
</evidence>
<dbReference type="Gene3D" id="3.40.190.10">
    <property type="entry name" value="Periplasmic binding protein-like II"/>
    <property type="match status" value="2"/>
</dbReference>
<dbReference type="InterPro" id="IPR036388">
    <property type="entry name" value="WH-like_DNA-bd_sf"/>
</dbReference>